<dbReference type="EMBL" id="CM044702">
    <property type="protein sequence ID" value="KAI5676184.1"/>
    <property type="molecule type" value="Genomic_DNA"/>
</dbReference>
<accession>A0ACC0BUB0</accession>
<protein>
    <submittedName>
        <fullName evidence="1">Uncharacterized protein</fullName>
    </submittedName>
</protein>
<keyword evidence="2" id="KW-1185">Reference proteome</keyword>
<evidence type="ECO:0000313" key="2">
    <source>
        <dbReference type="Proteomes" id="UP001060085"/>
    </source>
</evidence>
<reference evidence="2" key="1">
    <citation type="journal article" date="2023" name="Nat. Plants">
        <title>Single-cell RNA sequencing provides a high-resolution roadmap for understanding the multicellular compartmentation of specialized metabolism.</title>
        <authorList>
            <person name="Sun S."/>
            <person name="Shen X."/>
            <person name="Li Y."/>
            <person name="Li Y."/>
            <person name="Wang S."/>
            <person name="Li R."/>
            <person name="Zhang H."/>
            <person name="Shen G."/>
            <person name="Guo B."/>
            <person name="Wei J."/>
            <person name="Xu J."/>
            <person name="St-Pierre B."/>
            <person name="Chen S."/>
            <person name="Sun C."/>
        </authorList>
    </citation>
    <scope>NUCLEOTIDE SEQUENCE [LARGE SCALE GENOMIC DNA]</scope>
</reference>
<name>A0ACC0BUB0_CATRO</name>
<comment type="caution">
    <text evidence="1">The sequence shown here is derived from an EMBL/GenBank/DDBJ whole genome shotgun (WGS) entry which is preliminary data.</text>
</comment>
<sequence>MSPHGVAKVETLKPSMIEEFSKVNELPKAQEVVEEMNPYVCRILKIQARMKMLFLESYFSHVSIYGDLSAIPFDGGLFLVVSYASTCLPSHAFLEDSLLHNDSMFDPSCDDFGVMNNASIQSIVIVFGLDSALFEILHECLGKFVENVGYVSSFLDTFVEDRNDFVSLNQLMSFFHSSLLRRVPEFHPRTVCESGVFEFWLSIFLGPSALTVKEMKWEEEHGECQWMEKLMQRRCGAKKRASLRMRESGRSEEKHVKIEGSGVNSWQNLASIL</sequence>
<dbReference type="Proteomes" id="UP001060085">
    <property type="component" value="Linkage Group LG02"/>
</dbReference>
<gene>
    <name evidence="1" type="ORF">M9H77_07134</name>
</gene>
<evidence type="ECO:0000313" key="1">
    <source>
        <dbReference type="EMBL" id="KAI5676184.1"/>
    </source>
</evidence>
<proteinExistence type="predicted"/>
<organism evidence="1 2">
    <name type="scientific">Catharanthus roseus</name>
    <name type="common">Madagascar periwinkle</name>
    <name type="synonym">Vinca rosea</name>
    <dbReference type="NCBI Taxonomy" id="4058"/>
    <lineage>
        <taxon>Eukaryota</taxon>
        <taxon>Viridiplantae</taxon>
        <taxon>Streptophyta</taxon>
        <taxon>Embryophyta</taxon>
        <taxon>Tracheophyta</taxon>
        <taxon>Spermatophyta</taxon>
        <taxon>Magnoliopsida</taxon>
        <taxon>eudicotyledons</taxon>
        <taxon>Gunneridae</taxon>
        <taxon>Pentapetalae</taxon>
        <taxon>asterids</taxon>
        <taxon>lamiids</taxon>
        <taxon>Gentianales</taxon>
        <taxon>Apocynaceae</taxon>
        <taxon>Rauvolfioideae</taxon>
        <taxon>Vinceae</taxon>
        <taxon>Catharanthinae</taxon>
        <taxon>Catharanthus</taxon>
    </lineage>
</organism>